<keyword evidence="1" id="KW-1133">Transmembrane helix</keyword>
<feature type="transmembrane region" description="Helical" evidence="1">
    <location>
        <begin position="136"/>
        <end position="157"/>
    </location>
</feature>
<proteinExistence type="predicted"/>
<reference evidence="2" key="1">
    <citation type="submission" date="2021-12" db="EMBL/GenBank/DDBJ databases">
        <authorList>
            <person name="Cha I.-T."/>
            <person name="Lee K.-E."/>
            <person name="Park S.-J."/>
        </authorList>
    </citation>
    <scope>NUCLEOTIDE SEQUENCE</scope>
    <source>
        <strain evidence="2">YSM-43</strain>
    </source>
</reference>
<protein>
    <submittedName>
        <fullName evidence="2">Uncharacterized protein</fullName>
    </submittedName>
</protein>
<evidence type="ECO:0000256" key="1">
    <source>
        <dbReference type="SAM" id="Phobius"/>
    </source>
</evidence>
<dbReference type="EMBL" id="CP090145">
    <property type="protein sequence ID" value="UOX33227.1"/>
    <property type="molecule type" value="Genomic_DNA"/>
</dbReference>
<evidence type="ECO:0000313" key="2">
    <source>
        <dbReference type="EMBL" id="UOX33227.1"/>
    </source>
</evidence>
<keyword evidence="1" id="KW-0472">Membrane</keyword>
<keyword evidence="3" id="KW-1185">Reference proteome</keyword>
<accession>A0ABY4HLM1</accession>
<dbReference type="Proteomes" id="UP000830454">
    <property type="component" value="Chromosome"/>
</dbReference>
<name>A0ABY4HLM1_9FLAO</name>
<evidence type="ECO:0000313" key="3">
    <source>
        <dbReference type="Proteomes" id="UP000830454"/>
    </source>
</evidence>
<reference evidence="2" key="2">
    <citation type="submission" date="2022-04" db="EMBL/GenBank/DDBJ databases">
        <title>Complete Genome Sequence of Flavobacterium sediminilitoris YSM-43, Isolated from a Tidal Sediment.</title>
        <authorList>
            <person name="Lee P.A."/>
        </authorList>
    </citation>
    <scope>NUCLEOTIDE SEQUENCE</scope>
    <source>
        <strain evidence="2">YSM-43</strain>
    </source>
</reference>
<gene>
    <name evidence="2" type="ORF">LXD69_14415</name>
</gene>
<dbReference type="RefSeq" id="WP_246915909.1">
    <property type="nucleotide sequence ID" value="NZ_CP090145.1"/>
</dbReference>
<keyword evidence="1" id="KW-0812">Transmembrane</keyword>
<organism evidence="2 3">
    <name type="scientific">Flavobacterium sediminilitoris</name>
    <dbReference type="NCBI Taxonomy" id="2024526"/>
    <lineage>
        <taxon>Bacteria</taxon>
        <taxon>Pseudomonadati</taxon>
        <taxon>Bacteroidota</taxon>
        <taxon>Flavobacteriia</taxon>
        <taxon>Flavobacteriales</taxon>
        <taxon>Flavobacteriaceae</taxon>
        <taxon>Flavobacterium</taxon>
    </lineage>
</organism>
<sequence>MGFFKKIGKGIGKFAKKNLNFKTLVKVGSMVDPTGLVGGLQGAHYAAKEQREYEKQLAAEQLAANQEVMNSLIKINPQTTSIVQAQKNINIKDVLTGAAGGALNGAGEVLAGTSQVGNVGAAVADSTIKAWFKKRWYWVVGGLGVLTGVVILIVKLAKPKRNRGYRR</sequence>